<proteinExistence type="predicted"/>
<organism evidence="3 4">
    <name type="scientific">Parabacteroides gordonii MS-1 = DSM 23371</name>
    <dbReference type="NCBI Taxonomy" id="1203610"/>
    <lineage>
        <taxon>Bacteria</taxon>
        <taxon>Pseudomonadati</taxon>
        <taxon>Bacteroidota</taxon>
        <taxon>Bacteroidia</taxon>
        <taxon>Bacteroidales</taxon>
        <taxon>Tannerellaceae</taxon>
        <taxon>Parabacteroides</taxon>
    </lineage>
</organism>
<dbReference type="RefSeq" id="WP_028726248.1">
    <property type="nucleotide sequence ID" value="NZ_AUAE01000008.1"/>
</dbReference>
<dbReference type="AlphaFoldDB" id="A0A0F5JD58"/>
<feature type="signal peptide" evidence="1">
    <location>
        <begin position="1"/>
        <end position="19"/>
    </location>
</feature>
<sequence>MKRLLLIMAFCLPLMGLPAAGVEPIPADTIITLDKKRIEVKDNGDRMKVRVYELTEEGDSIDDEMVFEGHYRDGQSYERRKHIRTLSIPVPTWDRDFSAHWAGIGLGFNSFIGDNLTLRKGNSWELNLNFMEFSLPFSRYNWAVVTGAGLRWNRYRLDTNGYLKEIDGVTVLVPAPEDMVYKKSRLNITSITIPVLLEWQTKKVRHRPRFFVSAGVVGVVKTMSSSKVTYRDERDKSRTEKMDGGMNIHPVTMDLLFQVGTGCMGAYFKYSPIELFENNRGPAVNPISFGLHLHI</sequence>
<evidence type="ECO:0000256" key="1">
    <source>
        <dbReference type="SAM" id="SignalP"/>
    </source>
</evidence>
<gene>
    <name evidence="3" type="ORF">HMPREF1536_03271</name>
</gene>
<protein>
    <recommendedName>
        <fullName evidence="2">Outer membrane protein beta-barrel domain-containing protein</fullName>
    </recommendedName>
</protein>
<dbReference type="PATRIC" id="fig|1203610.3.peg.3333"/>
<dbReference type="Pfam" id="PF13568">
    <property type="entry name" value="OMP_b-brl_2"/>
    <property type="match status" value="1"/>
</dbReference>
<feature type="chain" id="PRO_5002489110" description="Outer membrane protein beta-barrel domain-containing protein" evidence="1">
    <location>
        <begin position="20"/>
        <end position="295"/>
    </location>
</feature>
<evidence type="ECO:0000313" key="3">
    <source>
        <dbReference type="EMBL" id="KKB55796.1"/>
    </source>
</evidence>
<dbReference type="STRING" id="1203610.HMPREF1536_03271"/>
<feature type="domain" description="Outer membrane protein beta-barrel" evidence="2">
    <location>
        <begin position="121"/>
        <end position="248"/>
    </location>
</feature>
<keyword evidence="1" id="KW-0732">Signal</keyword>
<evidence type="ECO:0000313" key="4">
    <source>
        <dbReference type="Proteomes" id="UP000033035"/>
    </source>
</evidence>
<dbReference type="Proteomes" id="UP000033035">
    <property type="component" value="Unassembled WGS sequence"/>
</dbReference>
<reference evidence="3 4" key="1">
    <citation type="submission" date="2013-04" db="EMBL/GenBank/DDBJ databases">
        <title>The Genome Sequence of Parabacteroides gordonii DSM 23371.</title>
        <authorList>
            <consortium name="The Broad Institute Genomics Platform"/>
            <person name="Earl A."/>
            <person name="Ward D."/>
            <person name="Feldgarden M."/>
            <person name="Gevers D."/>
            <person name="Martens E."/>
            <person name="Sakamoto M."/>
            <person name="Benno Y."/>
            <person name="Suzuki N."/>
            <person name="Matsunaga N."/>
            <person name="Koshihara K."/>
            <person name="Seki M."/>
            <person name="Komiya H."/>
            <person name="Walker B."/>
            <person name="Young S."/>
            <person name="Zeng Q."/>
            <person name="Gargeya S."/>
            <person name="Fitzgerald M."/>
            <person name="Haas B."/>
            <person name="Abouelleil A."/>
            <person name="Allen A.W."/>
            <person name="Alvarado L."/>
            <person name="Arachchi H.M."/>
            <person name="Berlin A.M."/>
            <person name="Chapman S.B."/>
            <person name="Gainer-Dewar J."/>
            <person name="Goldberg J."/>
            <person name="Griggs A."/>
            <person name="Gujja S."/>
            <person name="Hansen M."/>
            <person name="Howarth C."/>
            <person name="Imamovic A."/>
            <person name="Ireland A."/>
            <person name="Larimer J."/>
            <person name="McCowan C."/>
            <person name="Murphy C."/>
            <person name="Pearson M."/>
            <person name="Poon T.W."/>
            <person name="Priest M."/>
            <person name="Roberts A."/>
            <person name="Saif S."/>
            <person name="Shea T."/>
            <person name="Sisk P."/>
            <person name="Sykes S."/>
            <person name="Wortman J."/>
            <person name="Nusbaum C."/>
            <person name="Birren B."/>
        </authorList>
    </citation>
    <scope>NUCLEOTIDE SEQUENCE [LARGE SCALE GENOMIC DNA]</scope>
    <source>
        <strain evidence="3 4">MS-1</strain>
    </source>
</reference>
<accession>A0A0F5JD58</accession>
<name>A0A0F5JD58_9BACT</name>
<dbReference type="HOGENOM" id="CLU_079875_0_0_10"/>
<dbReference type="EMBL" id="AQHW01000015">
    <property type="protein sequence ID" value="KKB55796.1"/>
    <property type="molecule type" value="Genomic_DNA"/>
</dbReference>
<evidence type="ECO:0000259" key="2">
    <source>
        <dbReference type="Pfam" id="PF13568"/>
    </source>
</evidence>
<keyword evidence="4" id="KW-1185">Reference proteome</keyword>
<dbReference type="InterPro" id="IPR025665">
    <property type="entry name" value="Beta-barrel_OMP_2"/>
</dbReference>
<comment type="caution">
    <text evidence="3">The sequence shown here is derived from an EMBL/GenBank/DDBJ whole genome shotgun (WGS) entry which is preliminary data.</text>
</comment>